<dbReference type="Proteomes" id="UP000663889">
    <property type="component" value="Unassembled WGS sequence"/>
</dbReference>
<proteinExistence type="predicted"/>
<evidence type="ECO:0000313" key="7">
    <source>
        <dbReference type="Proteomes" id="UP000663870"/>
    </source>
</evidence>
<dbReference type="EMBL" id="CAJOBE010000939">
    <property type="protein sequence ID" value="CAF3700595.1"/>
    <property type="molecule type" value="Genomic_DNA"/>
</dbReference>
<dbReference type="EMBL" id="CAJNOH010000428">
    <property type="protein sequence ID" value="CAF1036949.1"/>
    <property type="molecule type" value="Genomic_DNA"/>
</dbReference>
<dbReference type="EMBL" id="CAJOBD010000600">
    <property type="protein sequence ID" value="CAF3694451.1"/>
    <property type="molecule type" value="Genomic_DNA"/>
</dbReference>
<evidence type="ECO:0000313" key="4">
    <source>
        <dbReference type="EMBL" id="CAF1180195.1"/>
    </source>
</evidence>
<evidence type="ECO:0000313" key="2">
    <source>
        <dbReference type="EMBL" id="CAF0950046.1"/>
    </source>
</evidence>
<evidence type="ECO:0000313" key="6">
    <source>
        <dbReference type="EMBL" id="CAF3700595.1"/>
    </source>
</evidence>
<evidence type="ECO:0000313" key="5">
    <source>
        <dbReference type="EMBL" id="CAF3694451.1"/>
    </source>
</evidence>
<dbReference type="Proteomes" id="UP000663874">
    <property type="component" value="Unassembled WGS sequence"/>
</dbReference>
<comment type="caution">
    <text evidence="6">The sequence shown here is derived from an EMBL/GenBank/DDBJ whole genome shotgun (WGS) entry which is preliminary data.</text>
</comment>
<dbReference type="EMBL" id="CAJNOL010000729">
    <property type="protein sequence ID" value="CAF1180195.1"/>
    <property type="molecule type" value="Genomic_DNA"/>
</dbReference>
<evidence type="ECO:0000313" key="3">
    <source>
        <dbReference type="EMBL" id="CAF1036949.1"/>
    </source>
</evidence>
<keyword evidence="7" id="KW-1185">Reference proteome</keyword>
<evidence type="ECO:0000313" key="8">
    <source>
        <dbReference type="Proteomes" id="UP000663874"/>
    </source>
</evidence>
<gene>
    <name evidence="6" type="ORF">FNK824_LOCUS9137</name>
    <name evidence="5" type="ORF">JBS370_LOCUS9079</name>
    <name evidence="4" type="ORF">JXQ802_LOCUS23301</name>
    <name evidence="3" type="ORF">PYM288_LOCUS16440</name>
    <name evidence="2" type="ORF">SEV965_LOCUS8203</name>
    <name evidence="1" type="ORF">ZHD862_LOCUS7118</name>
</gene>
<dbReference type="EMBL" id="CAJNOU010000297">
    <property type="protein sequence ID" value="CAF0950046.1"/>
    <property type="molecule type" value="Genomic_DNA"/>
</dbReference>
<evidence type="ECO:0000313" key="1">
    <source>
        <dbReference type="EMBL" id="CAF0895695.1"/>
    </source>
</evidence>
<sequence>MARAILPKATNNPVVTPTCVVTSDVVISRASQRKHDAESTSNGKAAVFPVSHAKYVRLSPQKHSVGPMAGHGPSR</sequence>
<dbReference type="EMBL" id="CAJNOT010000212">
    <property type="protein sequence ID" value="CAF0895695.1"/>
    <property type="molecule type" value="Genomic_DNA"/>
</dbReference>
<name>A0A818UFY8_9BILA</name>
<organism evidence="6 8">
    <name type="scientific">Rotaria sordida</name>
    <dbReference type="NCBI Taxonomy" id="392033"/>
    <lineage>
        <taxon>Eukaryota</taxon>
        <taxon>Metazoa</taxon>
        <taxon>Spiralia</taxon>
        <taxon>Gnathifera</taxon>
        <taxon>Rotifera</taxon>
        <taxon>Eurotatoria</taxon>
        <taxon>Bdelloidea</taxon>
        <taxon>Philodinida</taxon>
        <taxon>Philodinidae</taxon>
        <taxon>Rotaria</taxon>
    </lineage>
</organism>
<reference evidence="6" key="1">
    <citation type="submission" date="2021-02" db="EMBL/GenBank/DDBJ databases">
        <authorList>
            <person name="Nowell W R."/>
        </authorList>
    </citation>
    <scope>NUCLEOTIDE SEQUENCE</scope>
</reference>
<protein>
    <submittedName>
        <fullName evidence="6">Uncharacterized protein</fullName>
    </submittedName>
</protein>
<dbReference type="AlphaFoldDB" id="A0A818UFY8"/>
<dbReference type="Proteomes" id="UP000663864">
    <property type="component" value="Unassembled WGS sequence"/>
</dbReference>
<accession>A0A818UFY8</accession>
<dbReference type="Proteomes" id="UP000663854">
    <property type="component" value="Unassembled WGS sequence"/>
</dbReference>
<dbReference type="Proteomes" id="UP000663836">
    <property type="component" value="Unassembled WGS sequence"/>
</dbReference>
<dbReference type="Proteomes" id="UP000663870">
    <property type="component" value="Unassembled WGS sequence"/>
</dbReference>